<proteinExistence type="predicted"/>
<gene>
    <name evidence="3" type="ORF">AUK15_02665</name>
</gene>
<feature type="transmembrane region" description="Helical" evidence="2">
    <location>
        <begin position="14"/>
        <end position="35"/>
    </location>
</feature>
<sequence length="262" mass="28502">MENNSETKSKGNKWVWVLAIIALLLWFIGLVELSLCEKTLWDNRSSKIILNNENKIVMSSDINKCCCDTCKKPKKQKAKVKVKPKPKPVTTAKVKLPNVGDECEAGGNKGKVEVEVLSDGSQKLRCVWKAKKPQQPTFVTKPVEPKAILSTVDPTFGKTEVEFTPLPEKEVETPRVGRKIIVVRPQPAMPYYGRYGYGYGNSYYAPPQVIYGGTPTFIPNPPVIVRAPSVVTPPPSVVVPAGGVPQGTTGGRSPSGTTGNAL</sequence>
<keyword evidence="2" id="KW-1133">Transmembrane helix</keyword>
<feature type="region of interest" description="Disordered" evidence="1">
    <location>
        <begin position="240"/>
        <end position="262"/>
    </location>
</feature>
<reference evidence="3 4" key="1">
    <citation type="journal article" date="2016" name="Environ. Microbiol.">
        <title>Genomic resolution of a cold subsurface aquifer community provides metabolic insights for novel microbes adapted to high CO concentrations.</title>
        <authorList>
            <person name="Probst A.J."/>
            <person name="Castelle C.J."/>
            <person name="Singh A."/>
            <person name="Brown C.T."/>
            <person name="Anantharaman K."/>
            <person name="Sharon I."/>
            <person name="Hug L.A."/>
            <person name="Burstein D."/>
            <person name="Emerson J.B."/>
            <person name="Thomas B.C."/>
            <person name="Banfield J.F."/>
        </authorList>
    </citation>
    <scope>NUCLEOTIDE SEQUENCE [LARGE SCALE GENOMIC DNA]</scope>
    <source>
        <strain evidence="3">CG2_30_43_9</strain>
    </source>
</reference>
<feature type="compositionally biased region" description="Low complexity" evidence="1">
    <location>
        <begin position="251"/>
        <end position="262"/>
    </location>
</feature>
<keyword evidence="2" id="KW-0812">Transmembrane</keyword>
<keyword evidence="2" id="KW-0472">Membrane</keyword>
<dbReference type="Proteomes" id="UP000182059">
    <property type="component" value="Unassembled WGS sequence"/>
</dbReference>
<dbReference type="EMBL" id="MNYX01000061">
    <property type="protein sequence ID" value="OIP64969.1"/>
    <property type="molecule type" value="Genomic_DNA"/>
</dbReference>
<comment type="caution">
    <text evidence="3">The sequence shown here is derived from an EMBL/GenBank/DDBJ whole genome shotgun (WGS) entry which is preliminary data.</text>
</comment>
<evidence type="ECO:0000313" key="4">
    <source>
        <dbReference type="Proteomes" id="UP000182059"/>
    </source>
</evidence>
<accession>A0A1J5FXH4</accession>
<organism evidence="3 4">
    <name type="scientific">Candidatus Nomurabacteria bacterium CG2_30_43_9</name>
    <dbReference type="NCBI Taxonomy" id="1805283"/>
    <lineage>
        <taxon>Bacteria</taxon>
        <taxon>Candidatus Nomuraibacteriota</taxon>
    </lineage>
</organism>
<dbReference type="AlphaFoldDB" id="A0A1J5FXH4"/>
<evidence type="ECO:0000256" key="1">
    <source>
        <dbReference type="SAM" id="MobiDB-lite"/>
    </source>
</evidence>
<protein>
    <submittedName>
        <fullName evidence="3">Uncharacterized protein</fullName>
    </submittedName>
</protein>
<name>A0A1J5FXH4_9BACT</name>
<evidence type="ECO:0000313" key="3">
    <source>
        <dbReference type="EMBL" id="OIP64969.1"/>
    </source>
</evidence>
<evidence type="ECO:0000256" key="2">
    <source>
        <dbReference type="SAM" id="Phobius"/>
    </source>
</evidence>